<dbReference type="Proteomes" id="UP000800035">
    <property type="component" value="Unassembled WGS sequence"/>
</dbReference>
<evidence type="ECO:0000313" key="2">
    <source>
        <dbReference type="Proteomes" id="UP000800035"/>
    </source>
</evidence>
<protein>
    <submittedName>
        <fullName evidence="1">Uncharacterized protein</fullName>
    </submittedName>
</protein>
<organism evidence="1 2">
    <name type="scientific">Byssothecium circinans</name>
    <dbReference type="NCBI Taxonomy" id="147558"/>
    <lineage>
        <taxon>Eukaryota</taxon>
        <taxon>Fungi</taxon>
        <taxon>Dikarya</taxon>
        <taxon>Ascomycota</taxon>
        <taxon>Pezizomycotina</taxon>
        <taxon>Dothideomycetes</taxon>
        <taxon>Pleosporomycetidae</taxon>
        <taxon>Pleosporales</taxon>
        <taxon>Massarineae</taxon>
        <taxon>Massarinaceae</taxon>
        <taxon>Byssothecium</taxon>
    </lineage>
</organism>
<name>A0A6A5UAM5_9PLEO</name>
<keyword evidence="2" id="KW-1185">Reference proteome</keyword>
<evidence type="ECO:0000313" key="1">
    <source>
        <dbReference type="EMBL" id="KAF1958167.1"/>
    </source>
</evidence>
<sequence>MAALWIQSPHPVRIYRPLHKWDDYERKIKCGDTMINCPSATMIQEDCEAWLLPTQEWDHKFSDGWNKLPAELKVQILGHNLTFPKPIMADWRRREFTDRLKALYHHLHMTPEIASLARNIFYETNTFVISAEEHPSPEAQLLYNSPKAFATATIPRIRTSLNPIARTNTHHINFRLLIYSSHWAVLKRLSVGEFGFNNLRRVRVDVVWSCADRWSTKKEHPGYMHWKDYISKHLEGVVEFTCTGSVGLWAGASGFLDISVAEFEDFLKSKVTFTS</sequence>
<gene>
    <name evidence="1" type="ORF">CC80DRAFT_546403</name>
</gene>
<dbReference type="EMBL" id="ML976987">
    <property type="protein sequence ID" value="KAF1958167.1"/>
    <property type="molecule type" value="Genomic_DNA"/>
</dbReference>
<proteinExistence type="predicted"/>
<accession>A0A6A5UAM5</accession>
<reference evidence="1" key="1">
    <citation type="journal article" date="2020" name="Stud. Mycol.">
        <title>101 Dothideomycetes genomes: a test case for predicting lifestyles and emergence of pathogens.</title>
        <authorList>
            <person name="Haridas S."/>
            <person name="Albert R."/>
            <person name="Binder M."/>
            <person name="Bloem J."/>
            <person name="Labutti K."/>
            <person name="Salamov A."/>
            <person name="Andreopoulos B."/>
            <person name="Baker S."/>
            <person name="Barry K."/>
            <person name="Bills G."/>
            <person name="Bluhm B."/>
            <person name="Cannon C."/>
            <person name="Castanera R."/>
            <person name="Culley D."/>
            <person name="Daum C."/>
            <person name="Ezra D."/>
            <person name="Gonzalez J."/>
            <person name="Henrissat B."/>
            <person name="Kuo A."/>
            <person name="Liang C."/>
            <person name="Lipzen A."/>
            <person name="Lutzoni F."/>
            <person name="Magnuson J."/>
            <person name="Mondo S."/>
            <person name="Nolan M."/>
            <person name="Ohm R."/>
            <person name="Pangilinan J."/>
            <person name="Park H.-J."/>
            <person name="Ramirez L."/>
            <person name="Alfaro M."/>
            <person name="Sun H."/>
            <person name="Tritt A."/>
            <person name="Yoshinaga Y."/>
            <person name="Zwiers L.-H."/>
            <person name="Turgeon B."/>
            <person name="Goodwin S."/>
            <person name="Spatafora J."/>
            <person name="Crous P."/>
            <person name="Grigoriev I."/>
        </authorList>
    </citation>
    <scope>NUCLEOTIDE SEQUENCE</scope>
    <source>
        <strain evidence="1">CBS 675.92</strain>
    </source>
</reference>
<dbReference type="OrthoDB" id="3801236at2759"/>
<dbReference type="AlphaFoldDB" id="A0A6A5UAM5"/>